<protein>
    <recommendedName>
        <fullName evidence="14">Peptidase M48 domain-containing protein</fullName>
    </recommendedName>
</protein>
<keyword evidence="7" id="KW-0378">Hydrolase</keyword>
<evidence type="ECO:0000256" key="6">
    <source>
        <dbReference type="ARBA" id="ARBA00022723"/>
    </source>
</evidence>
<dbReference type="AlphaFoldDB" id="A0A268P3G4"/>
<dbReference type="Pfam" id="PF12796">
    <property type="entry name" value="Ank_2"/>
    <property type="match status" value="1"/>
</dbReference>
<organism evidence="15 16">
    <name type="scientific">Shouchella clausii</name>
    <name type="common">Alkalihalobacillus clausii</name>
    <dbReference type="NCBI Taxonomy" id="79880"/>
    <lineage>
        <taxon>Bacteria</taxon>
        <taxon>Bacillati</taxon>
        <taxon>Bacillota</taxon>
        <taxon>Bacilli</taxon>
        <taxon>Bacillales</taxon>
        <taxon>Bacillaceae</taxon>
        <taxon>Shouchella</taxon>
    </lineage>
</organism>
<dbReference type="GO" id="GO:0004222">
    <property type="term" value="F:metalloendopeptidase activity"/>
    <property type="evidence" value="ECO:0007669"/>
    <property type="project" value="InterPro"/>
</dbReference>
<dbReference type="PROSITE" id="PS50088">
    <property type="entry name" value="ANK_REPEAT"/>
    <property type="match status" value="2"/>
</dbReference>
<dbReference type="RefSeq" id="WP_095326196.1">
    <property type="nucleotide sequence ID" value="NZ_NPCC01000005.1"/>
</dbReference>
<evidence type="ECO:0000256" key="8">
    <source>
        <dbReference type="ARBA" id="ARBA00022833"/>
    </source>
</evidence>
<evidence type="ECO:0000256" key="12">
    <source>
        <dbReference type="PROSITE-ProRule" id="PRU00023"/>
    </source>
</evidence>
<comment type="caution">
    <text evidence="15">The sequence shown here is derived from an EMBL/GenBank/DDBJ whole genome shotgun (WGS) entry which is preliminary data.</text>
</comment>
<feature type="domain" description="Peptidase M48" evidence="14">
    <location>
        <begin position="156"/>
        <end position="241"/>
    </location>
</feature>
<dbReference type="EMBL" id="NPCC01000005">
    <property type="protein sequence ID" value="PAE90296.1"/>
    <property type="molecule type" value="Genomic_DNA"/>
</dbReference>
<feature type="repeat" description="ANK" evidence="12">
    <location>
        <begin position="392"/>
        <end position="424"/>
    </location>
</feature>
<evidence type="ECO:0000256" key="9">
    <source>
        <dbReference type="ARBA" id="ARBA00022989"/>
    </source>
</evidence>
<dbReference type="SUPFAM" id="SSF48403">
    <property type="entry name" value="Ankyrin repeat"/>
    <property type="match status" value="1"/>
</dbReference>
<feature type="domain" description="Peptidase M48" evidence="14">
    <location>
        <begin position="68"/>
        <end position="154"/>
    </location>
</feature>
<keyword evidence="11 13" id="KW-0472">Membrane</keyword>
<keyword evidence="10" id="KW-0482">Metalloprotease</keyword>
<dbReference type="InterPro" id="IPR050083">
    <property type="entry name" value="HtpX_protease"/>
</dbReference>
<dbReference type="SMART" id="SM00248">
    <property type="entry name" value="ANK"/>
    <property type="match status" value="3"/>
</dbReference>
<evidence type="ECO:0000256" key="13">
    <source>
        <dbReference type="SAM" id="Phobius"/>
    </source>
</evidence>
<dbReference type="Gene3D" id="3.30.2010.10">
    <property type="entry name" value="Metalloproteases ('zincins'), catalytic domain"/>
    <property type="match status" value="1"/>
</dbReference>
<evidence type="ECO:0000259" key="14">
    <source>
        <dbReference type="Pfam" id="PF01435"/>
    </source>
</evidence>
<feature type="transmembrane region" description="Helical" evidence="13">
    <location>
        <begin position="259"/>
        <end position="292"/>
    </location>
</feature>
<reference evidence="15 16" key="1">
    <citation type="submission" date="2017-07" db="EMBL/GenBank/DDBJ databases">
        <title>Isolation and whole genome analysis of endospore-forming bacteria from heroin.</title>
        <authorList>
            <person name="Kalinowski J."/>
            <person name="Ahrens B."/>
            <person name="Al-Dilaimi A."/>
            <person name="Winkler A."/>
            <person name="Wibberg D."/>
            <person name="Schleenbecker U."/>
            <person name="Ruckert C."/>
            <person name="Wolfel R."/>
            <person name="Grass G."/>
        </authorList>
    </citation>
    <scope>NUCLEOTIDE SEQUENCE [LARGE SCALE GENOMIC DNA]</scope>
    <source>
        <strain evidence="15 16">7539</strain>
    </source>
</reference>
<evidence type="ECO:0000256" key="2">
    <source>
        <dbReference type="ARBA" id="ARBA00004651"/>
    </source>
</evidence>
<evidence type="ECO:0000256" key="10">
    <source>
        <dbReference type="ARBA" id="ARBA00023049"/>
    </source>
</evidence>
<dbReference type="Pfam" id="PF01435">
    <property type="entry name" value="Peptidase_M48"/>
    <property type="match status" value="2"/>
</dbReference>
<keyword evidence="4" id="KW-0645">Protease</keyword>
<dbReference type="PROSITE" id="PS50297">
    <property type="entry name" value="ANK_REP_REGION"/>
    <property type="match status" value="1"/>
</dbReference>
<keyword evidence="9 13" id="KW-1133">Transmembrane helix</keyword>
<dbReference type="GO" id="GO:0005886">
    <property type="term" value="C:plasma membrane"/>
    <property type="evidence" value="ECO:0007669"/>
    <property type="project" value="UniProtKB-SubCell"/>
</dbReference>
<dbReference type="PANTHER" id="PTHR43221:SF1">
    <property type="entry name" value="PROTEASE HTPX"/>
    <property type="match status" value="1"/>
</dbReference>
<feature type="repeat" description="ANK" evidence="12">
    <location>
        <begin position="360"/>
        <end position="388"/>
    </location>
</feature>
<comment type="cofactor">
    <cofactor evidence="1">
        <name>Zn(2+)</name>
        <dbReference type="ChEBI" id="CHEBI:29105"/>
    </cofactor>
</comment>
<dbReference type="Proteomes" id="UP000216207">
    <property type="component" value="Unassembled WGS sequence"/>
</dbReference>
<dbReference type="GO" id="GO:0006508">
    <property type="term" value="P:proteolysis"/>
    <property type="evidence" value="ECO:0007669"/>
    <property type="project" value="UniProtKB-KW"/>
</dbReference>
<accession>A0A268P3G4</accession>
<evidence type="ECO:0000256" key="1">
    <source>
        <dbReference type="ARBA" id="ARBA00001947"/>
    </source>
</evidence>
<comment type="subcellular location">
    <subcellularLocation>
        <location evidence="2">Cell membrane</location>
        <topology evidence="2">Multi-pass membrane protein</topology>
    </subcellularLocation>
</comment>
<dbReference type="Gene3D" id="1.25.40.20">
    <property type="entry name" value="Ankyrin repeat-containing domain"/>
    <property type="match status" value="1"/>
</dbReference>
<evidence type="ECO:0000256" key="5">
    <source>
        <dbReference type="ARBA" id="ARBA00022692"/>
    </source>
</evidence>
<keyword evidence="12" id="KW-0040">ANK repeat</keyword>
<evidence type="ECO:0000256" key="11">
    <source>
        <dbReference type="ARBA" id="ARBA00023136"/>
    </source>
</evidence>
<keyword evidence="6" id="KW-0479">Metal-binding</keyword>
<evidence type="ECO:0000313" key="15">
    <source>
        <dbReference type="EMBL" id="PAE90296.1"/>
    </source>
</evidence>
<keyword evidence="5 13" id="KW-0812">Transmembrane</keyword>
<dbReference type="CDD" id="cd07325">
    <property type="entry name" value="M48_Ste24p_like"/>
    <property type="match status" value="1"/>
</dbReference>
<evidence type="ECO:0000256" key="4">
    <source>
        <dbReference type="ARBA" id="ARBA00022670"/>
    </source>
</evidence>
<dbReference type="InterPro" id="IPR036770">
    <property type="entry name" value="Ankyrin_rpt-contain_sf"/>
</dbReference>
<keyword evidence="8" id="KW-0862">Zinc</keyword>
<gene>
    <name evidence="15" type="ORF">CHH72_04760</name>
</gene>
<keyword evidence="3" id="KW-1003">Cell membrane</keyword>
<dbReference type="InterPro" id="IPR001915">
    <property type="entry name" value="Peptidase_M48"/>
</dbReference>
<evidence type="ECO:0000313" key="16">
    <source>
        <dbReference type="Proteomes" id="UP000216207"/>
    </source>
</evidence>
<evidence type="ECO:0000256" key="7">
    <source>
        <dbReference type="ARBA" id="ARBA00022801"/>
    </source>
</evidence>
<dbReference type="InterPro" id="IPR002110">
    <property type="entry name" value="Ankyrin_rpt"/>
</dbReference>
<dbReference type="GO" id="GO:0046872">
    <property type="term" value="F:metal ion binding"/>
    <property type="evidence" value="ECO:0007669"/>
    <property type="project" value="UniProtKB-KW"/>
</dbReference>
<evidence type="ECO:0000256" key="3">
    <source>
        <dbReference type="ARBA" id="ARBA00022475"/>
    </source>
</evidence>
<dbReference type="PANTHER" id="PTHR43221">
    <property type="entry name" value="PROTEASE HTPX"/>
    <property type="match status" value="1"/>
</dbReference>
<sequence>MNESAIQSPRETPYFIICLLFSILVYILAVISIIGIAIVLTVFAILYVTQLLAIGSIRGNGVRIHEHQFGDVYERVVAISKKMGVENVPDVFVVEAEGLMNAFATRFWGKHMILLTSDVFDLARGAGEAELDFIIAHELTHIKRNHVWKNVLIAPAKLIPFLAQAYSRSCEYTCDRAATYFTGNVAAAKRALAIFSIGKRLAPELNEEAFRQQIETDSNGAVWLSEVLSTHPRLPKRIQSIALFANEQEVNVYRQNNGVIVLGIGLVVIGGVFVYGAVLLAIVFGSLTYGLFDDKFDPSFSIGYKQFNWSSTDTTNVGGAVDRSSSDRSPLFQAVIAEDHAKVKQLLQTGNFDVNEMDRYGNSLLYHATFYENKELVELLLEAGADPNDYFQDDSPLVSAVYYDDYDTALLLLDYGADPYYEDSYGDSALSLMDAENEEELRDKLVFYAE</sequence>
<feature type="transmembrane region" description="Helical" evidence="13">
    <location>
        <begin position="14"/>
        <end position="47"/>
    </location>
</feature>
<name>A0A268P3G4_SHOCL</name>
<proteinExistence type="predicted"/>